<feature type="transmembrane region" description="Helical" evidence="1">
    <location>
        <begin position="222"/>
        <end position="241"/>
    </location>
</feature>
<feature type="transmembrane region" description="Helical" evidence="1">
    <location>
        <begin position="12"/>
        <end position="30"/>
    </location>
</feature>
<comment type="caution">
    <text evidence="3">The sequence shown here is derived from an EMBL/GenBank/DDBJ whole genome shotgun (WGS) entry which is preliminary data.</text>
</comment>
<keyword evidence="4" id="KW-1185">Reference proteome</keyword>
<proteinExistence type="predicted"/>
<gene>
    <name evidence="3" type="ORF">J3R30DRAFT_3778329</name>
</gene>
<keyword evidence="1" id="KW-0472">Membrane</keyword>
<dbReference type="InterPro" id="IPR045339">
    <property type="entry name" value="DUF6534"/>
</dbReference>
<evidence type="ECO:0000313" key="3">
    <source>
        <dbReference type="EMBL" id="KAJ4474302.1"/>
    </source>
</evidence>
<keyword evidence="1" id="KW-0812">Transmembrane</keyword>
<sequence>MPYWRAVSLAELHHLLIVSNLRIFIVFGIFDRVAEADRYTGVKALFTSDMVHVVTPPPTNPSRDDIIWLAGPRFIGILFNWSLLGILTTQLYIYYLNFPKDSRIIKGLVCIIYLLDWAQTCSATYDAFQWFVWGWGDVSGLYDLYSGFLNIPILSSVIAAIVQIFFGWRIWKFSQSTVIFGLVILLALLQLGGGFAVGIVLWQDSSEVSRSSALVSAVGVRLAGSGFVDTVIAVSMTYFLVRSKTQAIGHMNSVITRLIRLTIETGTLTAIAAIIDLIFFLKEHNGLHQVSGVILCKLYSNTLLVLFNNRMVLSTQASSNFAGDTNNFYPESNGTNSGSGALESFTPAPVQLRTIGSATSTSKGVWSIGIIRESGEFEG</sequence>
<feature type="transmembrane region" description="Helical" evidence="1">
    <location>
        <begin position="145"/>
        <end position="166"/>
    </location>
</feature>
<feature type="transmembrane region" description="Helical" evidence="1">
    <location>
        <begin position="107"/>
        <end position="125"/>
    </location>
</feature>
<dbReference type="Proteomes" id="UP001150266">
    <property type="component" value="Unassembled WGS sequence"/>
</dbReference>
<feature type="transmembrane region" description="Helical" evidence="1">
    <location>
        <begin position="261"/>
        <end position="281"/>
    </location>
</feature>
<dbReference type="AlphaFoldDB" id="A0A9W9A4P8"/>
<evidence type="ECO:0000313" key="4">
    <source>
        <dbReference type="Proteomes" id="UP001150266"/>
    </source>
</evidence>
<protein>
    <recommendedName>
        <fullName evidence="2">DUF6534 domain-containing protein</fullName>
    </recommendedName>
</protein>
<feature type="transmembrane region" description="Helical" evidence="1">
    <location>
        <begin position="287"/>
        <end position="307"/>
    </location>
</feature>
<dbReference type="EMBL" id="JAOTPV010000016">
    <property type="protein sequence ID" value="KAJ4474302.1"/>
    <property type="molecule type" value="Genomic_DNA"/>
</dbReference>
<evidence type="ECO:0000259" key="2">
    <source>
        <dbReference type="Pfam" id="PF20152"/>
    </source>
</evidence>
<accession>A0A9W9A4P8</accession>
<dbReference type="PANTHER" id="PTHR40465">
    <property type="entry name" value="CHROMOSOME 1, WHOLE GENOME SHOTGUN SEQUENCE"/>
    <property type="match status" value="1"/>
</dbReference>
<keyword evidence="1" id="KW-1133">Transmembrane helix</keyword>
<feature type="transmembrane region" description="Helical" evidence="1">
    <location>
        <begin position="178"/>
        <end position="202"/>
    </location>
</feature>
<name>A0A9W9A4P8_9AGAR</name>
<evidence type="ECO:0000256" key="1">
    <source>
        <dbReference type="SAM" id="Phobius"/>
    </source>
</evidence>
<feature type="domain" description="DUF6534" evidence="2">
    <location>
        <begin position="227"/>
        <end position="311"/>
    </location>
</feature>
<dbReference type="OrthoDB" id="2953893at2759"/>
<reference evidence="3" key="1">
    <citation type="submission" date="2022-08" db="EMBL/GenBank/DDBJ databases">
        <title>A Global Phylogenomic Analysis of the Shiitake Genus Lentinula.</title>
        <authorList>
            <consortium name="DOE Joint Genome Institute"/>
            <person name="Sierra-Patev S."/>
            <person name="Min B."/>
            <person name="Naranjo-Ortiz M."/>
            <person name="Looney B."/>
            <person name="Konkel Z."/>
            <person name="Slot J.C."/>
            <person name="Sakamoto Y."/>
            <person name="Steenwyk J.L."/>
            <person name="Rokas A."/>
            <person name="Carro J."/>
            <person name="Camarero S."/>
            <person name="Ferreira P."/>
            <person name="Molpeceres G."/>
            <person name="Ruiz-Duenas F.J."/>
            <person name="Serrano A."/>
            <person name="Henrissat B."/>
            <person name="Drula E."/>
            <person name="Hughes K.W."/>
            <person name="Mata J.L."/>
            <person name="Ishikawa N.K."/>
            <person name="Vargas-Isla R."/>
            <person name="Ushijima S."/>
            <person name="Smith C.A."/>
            <person name="Ahrendt S."/>
            <person name="Andreopoulos W."/>
            <person name="He G."/>
            <person name="Labutti K."/>
            <person name="Lipzen A."/>
            <person name="Ng V."/>
            <person name="Riley R."/>
            <person name="Sandor L."/>
            <person name="Barry K."/>
            <person name="Martinez A.T."/>
            <person name="Xiao Y."/>
            <person name="Gibbons J.G."/>
            <person name="Terashima K."/>
            <person name="Grigoriev I.V."/>
            <person name="Hibbett D.S."/>
        </authorList>
    </citation>
    <scope>NUCLEOTIDE SEQUENCE</scope>
    <source>
        <strain evidence="3">JLM2183</strain>
    </source>
</reference>
<dbReference type="PANTHER" id="PTHR40465:SF1">
    <property type="entry name" value="DUF6534 DOMAIN-CONTAINING PROTEIN"/>
    <property type="match status" value="1"/>
</dbReference>
<dbReference type="Pfam" id="PF20152">
    <property type="entry name" value="DUF6534"/>
    <property type="match status" value="1"/>
</dbReference>
<feature type="transmembrane region" description="Helical" evidence="1">
    <location>
        <begin position="74"/>
        <end position="95"/>
    </location>
</feature>
<organism evidence="3 4">
    <name type="scientific">Lentinula aciculospora</name>
    <dbReference type="NCBI Taxonomy" id="153920"/>
    <lineage>
        <taxon>Eukaryota</taxon>
        <taxon>Fungi</taxon>
        <taxon>Dikarya</taxon>
        <taxon>Basidiomycota</taxon>
        <taxon>Agaricomycotina</taxon>
        <taxon>Agaricomycetes</taxon>
        <taxon>Agaricomycetidae</taxon>
        <taxon>Agaricales</taxon>
        <taxon>Marasmiineae</taxon>
        <taxon>Omphalotaceae</taxon>
        <taxon>Lentinula</taxon>
    </lineage>
</organism>